<organism evidence="1 2">
    <name type="scientific">Pseudomonas siliginis</name>
    <dbReference type="NCBI Taxonomy" id="2842346"/>
    <lineage>
        <taxon>Bacteria</taxon>
        <taxon>Pseudomonadati</taxon>
        <taxon>Pseudomonadota</taxon>
        <taxon>Gammaproteobacteria</taxon>
        <taxon>Pseudomonadales</taxon>
        <taxon>Pseudomonadaceae</taxon>
        <taxon>Pseudomonas</taxon>
    </lineage>
</organism>
<evidence type="ECO:0008006" key="3">
    <source>
        <dbReference type="Google" id="ProtNLM"/>
    </source>
</evidence>
<evidence type="ECO:0000313" key="2">
    <source>
        <dbReference type="Proteomes" id="UP001056851"/>
    </source>
</evidence>
<dbReference type="RefSeq" id="WP_252885393.1">
    <property type="nucleotide sequence ID" value="NZ_CP099599.1"/>
</dbReference>
<sequence length="424" mass="44926">MGNENRTNAPGSPDETWGPLNNGQLHIKDVVTAHIFPDLAVSGILILPDENTLVSSSVVLTNGPYFSIAKLDSFGHVDKSFGSEGFLTELFAPDLPAWGGSFALKDERIYMFGISKSPISLDGQIAILCIDKTGKRNKDFGTNGQIIIKNIVDDRVFHSNHHFIRTLEDGSLLIGTAGATGPSRNRTGYLMKFDASGKPVTSFGSNGIVDIQLPDAATLDLTDVCILENGNILVSGYARPKTSEFSIGLLVMLNSTGSFNPLFGSDPAIPGFRLFTEEGHGVELRAVTARRPGKFLAAGSIGNFPGRKAIGLLVGFDHLGKNDIEFNDGNALEGAVSPTHTGGWDAVVTQKDDIYVAGGGDLTLALFKLDGKLNTAFGTEGVVEGFVSGSAAALLPYSSDRLLCSFNATGLGGDAGILFRHYRV</sequence>
<accession>A0ABY5CH51</accession>
<proteinExistence type="predicted"/>
<protein>
    <recommendedName>
        <fullName evidence="3">Delta-60 repeat domain-containing protein</fullName>
    </recommendedName>
</protein>
<reference evidence="1" key="1">
    <citation type="submission" date="2022-06" db="EMBL/GenBank/DDBJ databases">
        <title>Investigating genetic diversity within the most abundant and prevalent non-pathogenic leaf-associated bacterial species interacting with Arabidopsis thaliana in natural habitats.</title>
        <authorList>
            <person name="Ramirez-Sanchez D."/>
            <person name="Gibelin-Viala C."/>
            <person name="Mayjonade B."/>
            <person name="Duflos R."/>
            <person name="Belmonte E."/>
            <person name="Pailler V."/>
            <person name="Bartoli C."/>
            <person name="Carrere S."/>
            <person name="Vailleau F."/>
            <person name="Roux F."/>
        </authorList>
    </citation>
    <scope>NUCLEOTIDE SEQUENCE</scope>
    <source>
        <strain evidence="1">OTU6ESPEB1</strain>
    </source>
</reference>
<evidence type="ECO:0000313" key="1">
    <source>
        <dbReference type="EMBL" id="UST85991.1"/>
    </source>
</evidence>
<keyword evidence="2" id="KW-1185">Reference proteome</keyword>
<dbReference type="Proteomes" id="UP001056851">
    <property type="component" value="Chromosome"/>
</dbReference>
<dbReference type="SUPFAM" id="SSF63829">
    <property type="entry name" value="Calcium-dependent phosphotriesterase"/>
    <property type="match status" value="1"/>
</dbReference>
<gene>
    <name evidence="1" type="ORF">NF677_04750</name>
</gene>
<name>A0ABY5CH51_9PSED</name>
<dbReference type="EMBL" id="CP099599">
    <property type="protein sequence ID" value="UST85991.1"/>
    <property type="molecule type" value="Genomic_DNA"/>
</dbReference>